<dbReference type="EMBL" id="UZAH01031800">
    <property type="protein sequence ID" value="VDP17916.1"/>
    <property type="molecule type" value="Genomic_DNA"/>
</dbReference>
<reference evidence="4" key="2">
    <citation type="submission" date="2019-09" db="UniProtKB">
        <authorList>
            <consortium name="WormBaseParasite"/>
        </authorList>
    </citation>
    <scope>IDENTIFICATION</scope>
</reference>
<sequence length="222" mass="23949">MPRGQVRNVAREAAQRRKKKLRLAHTRRHSLIAINSPLPNFDPPGASARPGRAITATEIEGGASIRSEPVTVARRTQTESRSTCLFQDKTHTACEELLHSERRDTAAAHDGDRGGGEETRVGGTLPGKRGGGVPDRKEHSPTDCHLVVHIENLLNDEDHNVISERGTTITTYEFDPINKEGRNPSKQSSSSRGESSSTRSGSSHETKDSATTTVGDGRSSAG</sequence>
<dbReference type="AlphaFoldDB" id="A0A183GCU9"/>
<keyword evidence="3" id="KW-1185">Reference proteome</keyword>
<feature type="compositionally biased region" description="Basic and acidic residues" evidence="1">
    <location>
        <begin position="100"/>
        <end position="120"/>
    </location>
</feature>
<reference evidence="2 3" key="1">
    <citation type="submission" date="2018-11" db="EMBL/GenBank/DDBJ databases">
        <authorList>
            <consortium name="Pathogen Informatics"/>
        </authorList>
    </citation>
    <scope>NUCLEOTIDE SEQUENCE [LARGE SCALE GENOMIC DNA]</scope>
</reference>
<dbReference type="Proteomes" id="UP000050761">
    <property type="component" value="Unassembled WGS sequence"/>
</dbReference>
<evidence type="ECO:0000256" key="1">
    <source>
        <dbReference type="SAM" id="MobiDB-lite"/>
    </source>
</evidence>
<gene>
    <name evidence="2" type="ORF">HPBE_LOCUS20026</name>
</gene>
<feature type="compositionally biased region" description="Low complexity" evidence="1">
    <location>
        <begin position="188"/>
        <end position="201"/>
    </location>
</feature>
<evidence type="ECO:0000313" key="4">
    <source>
        <dbReference type="WBParaSite" id="HPBE_0002002701-mRNA-1"/>
    </source>
</evidence>
<name>A0A183GCU9_HELPZ</name>
<organism evidence="3 4">
    <name type="scientific">Heligmosomoides polygyrus</name>
    <name type="common">Parasitic roundworm</name>
    <dbReference type="NCBI Taxonomy" id="6339"/>
    <lineage>
        <taxon>Eukaryota</taxon>
        <taxon>Metazoa</taxon>
        <taxon>Ecdysozoa</taxon>
        <taxon>Nematoda</taxon>
        <taxon>Chromadorea</taxon>
        <taxon>Rhabditida</taxon>
        <taxon>Rhabditina</taxon>
        <taxon>Rhabditomorpha</taxon>
        <taxon>Strongyloidea</taxon>
        <taxon>Heligmosomidae</taxon>
        <taxon>Heligmosomoides</taxon>
    </lineage>
</organism>
<dbReference type="WBParaSite" id="HPBE_0002002701-mRNA-1">
    <property type="protein sequence ID" value="HPBE_0002002701-mRNA-1"/>
    <property type="gene ID" value="HPBE_0002002701"/>
</dbReference>
<protein>
    <submittedName>
        <fullName evidence="2 4">Uncharacterized protein</fullName>
    </submittedName>
</protein>
<evidence type="ECO:0000313" key="2">
    <source>
        <dbReference type="EMBL" id="VDP17916.1"/>
    </source>
</evidence>
<feature type="region of interest" description="Disordered" evidence="1">
    <location>
        <begin position="100"/>
        <end position="141"/>
    </location>
</feature>
<feature type="compositionally biased region" description="Gly residues" evidence="1">
    <location>
        <begin position="124"/>
        <end position="133"/>
    </location>
</feature>
<accession>A0A183GCU9</accession>
<accession>A0A3P8FF69</accession>
<feature type="region of interest" description="Disordered" evidence="1">
    <location>
        <begin position="172"/>
        <end position="222"/>
    </location>
</feature>
<proteinExistence type="predicted"/>
<evidence type="ECO:0000313" key="3">
    <source>
        <dbReference type="Proteomes" id="UP000050761"/>
    </source>
</evidence>